<gene>
    <name evidence="1" type="ORF">OVA965_LOCUS34302</name>
    <name evidence="2" type="ORF">TMI583_LOCUS35219</name>
</gene>
<dbReference type="EMBL" id="CAJNOK010028652">
    <property type="protein sequence ID" value="CAF1437451.1"/>
    <property type="molecule type" value="Genomic_DNA"/>
</dbReference>
<evidence type="ECO:0000313" key="2">
    <source>
        <dbReference type="EMBL" id="CAF4234445.1"/>
    </source>
</evidence>
<protein>
    <submittedName>
        <fullName evidence="2">Uncharacterized protein</fullName>
    </submittedName>
</protein>
<organism evidence="2 3">
    <name type="scientific">Didymodactylos carnosus</name>
    <dbReference type="NCBI Taxonomy" id="1234261"/>
    <lineage>
        <taxon>Eukaryota</taxon>
        <taxon>Metazoa</taxon>
        <taxon>Spiralia</taxon>
        <taxon>Gnathifera</taxon>
        <taxon>Rotifera</taxon>
        <taxon>Eurotatoria</taxon>
        <taxon>Bdelloidea</taxon>
        <taxon>Philodinida</taxon>
        <taxon>Philodinidae</taxon>
        <taxon>Didymodactylos</taxon>
    </lineage>
</organism>
<feature type="non-terminal residue" evidence="2">
    <location>
        <position position="159"/>
    </location>
</feature>
<dbReference type="Proteomes" id="UP000682733">
    <property type="component" value="Unassembled WGS sequence"/>
</dbReference>
<dbReference type="Proteomes" id="UP000677228">
    <property type="component" value="Unassembled WGS sequence"/>
</dbReference>
<name>A0A8S2SJ66_9BILA</name>
<sequence length="159" mass="17900">MQMSDVVVNVKDNRKGPLCLFPIVQRTVNNHPNFSSADLGKVQTAHSTYSQTDDIQELKPTVIIIEEPDDKPITVNVDTQTRRPLSLTLSSSSTSESTILHIFKMPVYTVQDSRRYSSPYVLSPSPETVMISRRRSPPSSTIRIVEIPYDERSPSPTRI</sequence>
<accession>A0A8S2SJ66</accession>
<comment type="caution">
    <text evidence="2">The sequence shown here is derived from an EMBL/GenBank/DDBJ whole genome shotgun (WGS) entry which is preliminary data.</text>
</comment>
<proteinExistence type="predicted"/>
<dbReference type="EMBL" id="CAJOBA010050450">
    <property type="protein sequence ID" value="CAF4234445.1"/>
    <property type="molecule type" value="Genomic_DNA"/>
</dbReference>
<evidence type="ECO:0000313" key="3">
    <source>
        <dbReference type="Proteomes" id="UP000682733"/>
    </source>
</evidence>
<reference evidence="2" key="1">
    <citation type="submission" date="2021-02" db="EMBL/GenBank/DDBJ databases">
        <authorList>
            <person name="Nowell W R."/>
        </authorList>
    </citation>
    <scope>NUCLEOTIDE SEQUENCE</scope>
</reference>
<evidence type="ECO:0000313" key="1">
    <source>
        <dbReference type="EMBL" id="CAF1437451.1"/>
    </source>
</evidence>
<dbReference type="AlphaFoldDB" id="A0A8S2SJ66"/>